<sequence>MFNDLLKFLSSGLLALSWWQILLALLVMTHITIVDVTLYLHRCLAHRALDLHPAVRHFFRFWLWMTTGISGNEWAAVHRKHHAKCETADDPHSPQMLGICKVVFEGSELYTAQARNEETLRKFGYGMPKDWLDRHVYTRYRNLGVSLLMVIDVALFGVAGVSVWAVQMMWIPFWAGGVVNGFGHFRGYRNFDTDDASTNVIPFGIVIGGEELHNNHHAYPTSAKLSNKWYELDVGWMYIRALAALRLASIRKVAQAPYLIEGKRTVDDATLRAVLFHRHEVMASYVKSAEIGCEQELARAGHLSGREKLRLRRGVRQRLRLQAQASRGKPGRVLPFADAWDRNSTLRTCVELRQELSAIWERSSASQEQLLRQLQAWCQTAEQSGIQALEEFSLRLRQYAQ</sequence>
<evidence type="ECO:0000256" key="7">
    <source>
        <dbReference type="ARBA" id="ARBA00023004"/>
    </source>
</evidence>
<evidence type="ECO:0000256" key="10">
    <source>
        <dbReference type="SAM" id="Phobius"/>
    </source>
</evidence>
<dbReference type="InterPro" id="IPR005804">
    <property type="entry name" value="FA_desaturase_dom"/>
</dbReference>
<comment type="subcellular location">
    <subcellularLocation>
        <location evidence="1">Membrane</location>
        <topology evidence="1">Multi-pass membrane protein</topology>
    </subcellularLocation>
</comment>
<evidence type="ECO:0000256" key="1">
    <source>
        <dbReference type="ARBA" id="ARBA00004141"/>
    </source>
</evidence>
<evidence type="ECO:0000256" key="4">
    <source>
        <dbReference type="ARBA" id="ARBA00022832"/>
    </source>
</evidence>
<evidence type="ECO:0000256" key="9">
    <source>
        <dbReference type="ARBA" id="ARBA00023136"/>
    </source>
</evidence>
<keyword evidence="9 10" id="KW-0472">Membrane</keyword>
<accession>A0A9X1UNR7</accession>
<feature type="domain" description="Fatty acid desaturase" evidence="11">
    <location>
        <begin position="17"/>
        <end position="241"/>
    </location>
</feature>
<dbReference type="GO" id="GO:0016717">
    <property type="term" value="F:oxidoreductase activity, acting on paired donors, with oxidation of a pair of donors resulting in the reduction of molecular oxygen to two molecules of water"/>
    <property type="evidence" value="ECO:0007669"/>
    <property type="project" value="InterPro"/>
</dbReference>
<dbReference type="PANTHER" id="PTHR11351:SF33">
    <property type="entry name" value="DELTA-9 FATTY ACID DESATURASE, DESA"/>
    <property type="match status" value="1"/>
</dbReference>
<dbReference type="GO" id="GO:0016020">
    <property type="term" value="C:membrane"/>
    <property type="evidence" value="ECO:0007669"/>
    <property type="project" value="UniProtKB-SubCell"/>
</dbReference>
<comment type="caution">
    <text evidence="12">The sequence shown here is derived from an EMBL/GenBank/DDBJ whole genome shotgun (WGS) entry which is preliminary data.</text>
</comment>
<organism evidence="12 13">
    <name type="scientific">Paraburkholderia tagetis</name>
    <dbReference type="NCBI Taxonomy" id="2913261"/>
    <lineage>
        <taxon>Bacteria</taxon>
        <taxon>Pseudomonadati</taxon>
        <taxon>Pseudomonadota</taxon>
        <taxon>Betaproteobacteria</taxon>
        <taxon>Burkholderiales</taxon>
        <taxon>Burkholderiaceae</taxon>
        <taxon>Paraburkholderia</taxon>
    </lineage>
</organism>
<dbReference type="AlphaFoldDB" id="A0A9X1UNR7"/>
<feature type="transmembrane region" description="Helical" evidence="10">
    <location>
        <begin position="143"/>
        <end position="166"/>
    </location>
</feature>
<keyword evidence="4" id="KW-0276">Fatty acid metabolism</keyword>
<dbReference type="RefSeq" id="WP_238468841.1">
    <property type="nucleotide sequence ID" value="NZ_JAKLJA010000077.1"/>
</dbReference>
<dbReference type="Pfam" id="PF00487">
    <property type="entry name" value="FA_desaturase"/>
    <property type="match status" value="1"/>
</dbReference>
<keyword evidence="3 10" id="KW-0812">Transmembrane</keyword>
<dbReference type="EC" id="1.14.19.-" evidence="12"/>
<evidence type="ECO:0000256" key="2">
    <source>
        <dbReference type="ARBA" id="ARBA00008749"/>
    </source>
</evidence>
<protein>
    <submittedName>
        <fullName evidence="12">Fatty acid desaturase</fullName>
        <ecNumber evidence="12">1.14.19.-</ecNumber>
    </submittedName>
</protein>
<keyword evidence="6 12" id="KW-0560">Oxidoreductase</keyword>
<proteinExistence type="inferred from homology"/>
<evidence type="ECO:0000256" key="3">
    <source>
        <dbReference type="ARBA" id="ARBA00022692"/>
    </source>
</evidence>
<dbReference type="PANTHER" id="PTHR11351">
    <property type="entry name" value="ACYL-COA DESATURASE"/>
    <property type="match status" value="1"/>
</dbReference>
<dbReference type="CDD" id="cd03505">
    <property type="entry name" value="Delta9-FADS-like"/>
    <property type="match status" value="1"/>
</dbReference>
<evidence type="ECO:0000256" key="5">
    <source>
        <dbReference type="ARBA" id="ARBA00022989"/>
    </source>
</evidence>
<evidence type="ECO:0000313" key="13">
    <source>
        <dbReference type="Proteomes" id="UP001139308"/>
    </source>
</evidence>
<evidence type="ECO:0000256" key="6">
    <source>
        <dbReference type="ARBA" id="ARBA00023002"/>
    </source>
</evidence>
<reference evidence="12" key="1">
    <citation type="submission" date="2022-01" db="EMBL/GenBank/DDBJ databases">
        <title>Genome sequence and assembly of Parabukholderia sp. RG36.</title>
        <authorList>
            <person name="Chhetri G."/>
        </authorList>
    </citation>
    <scope>NUCLEOTIDE SEQUENCE</scope>
    <source>
        <strain evidence="12">RG36</strain>
    </source>
</reference>
<dbReference type="InterPro" id="IPR015876">
    <property type="entry name" value="Acyl-CoA_DS"/>
</dbReference>
<feature type="transmembrane region" description="Helical" evidence="10">
    <location>
        <begin position="20"/>
        <end position="40"/>
    </location>
</feature>
<keyword evidence="13" id="KW-1185">Reference proteome</keyword>
<keyword evidence="7" id="KW-0408">Iron</keyword>
<evidence type="ECO:0000259" key="11">
    <source>
        <dbReference type="Pfam" id="PF00487"/>
    </source>
</evidence>
<keyword evidence="8" id="KW-0443">Lipid metabolism</keyword>
<dbReference type="Proteomes" id="UP001139308">
    <property type="component" value="Unassembled WGS sequence"/>
</dbReference>
<comment type="similarity">
    <text evidence="2">Belongs to the fatty acid desaturase type 2 family.</text>
</comment>
<evidence type="ECO:0000313" key="12">
    <source>
        <dbReference type="EMBL" id="MCG5078867.1"/>
    </source>
</evidence>
<dbReference type="GO" id="GO:0006631">
    <property type="term" value="P:fatty acid metabolic process"/>
    <property type="evidence" value="ECO:0007669"/>
    <property type="project" value="UniProtKB-KW"/>
</dbReference>
<name>A0A9X1UNR7_9BURK</name>
<evidence type="ECO:0000256" key="8">
    <source>
        <dbReference type="ARBA" id="ARBA00023098"/>
    </source>
</evidence>
<gene>
    <name evidence="12" type="ORF">L5014_37055</name>
</gene>
<keyword evidence="5 10" id="KW-1133">Transmembrane helix</keyword>
<dbReference type="EMBL" id="JAKLJA010000077">
    <property type="protein sequence ID" value="MCG5078867.1"/>
    <property type="molecule type" value="Genomic_DNA"/>
</dbReference>